<dbReference type="RefSeq" id="WP_061261605.1">
    <property type="nucleotide sequence ID" value="NZ_JBFALK010000018.1"/>
</dbReference>
<keyword evidence="7 9" id="KW-0413">Isomerase</keyword>
<dbReference type="EC" id="5.3.1.8" evidence="4"/>
<dbReference type="SUPFAM" id="SSF51182">
    <property type="entry name" value="RmlC-like cupins"/>
    <property type="match status" value="1"/>
</dbReference>
<name>A0ABV3GM52_MICGL</name>
<dbReference type="InterPro" id="IPR014710">
    <property type="entry name" value="RmlC-like_jellyroll"/>
</dbReference>
<evidence type="ECO:0000256" key="7">
    <source>
        <dbReference type="ARBA" id="ARBA00023235"/>
    </source>
</evidence>
<sequence>MDLLTNPIKPYDWGSRTAIAGLTGRTASGPEAEMWFGAHPSGPSRLTRDGTEVTLVETITADPVSELGRPSVERFGERLPYLLKLIAVDRPLSLQVHPTAEQAAEGYARGDRNYCDPWPKPELICALTPFSALAGLRTPEQAAMLVERLGVAALKPVVARLADGDMLGGLRVLLDLPCSRADLVQSIVWAASAVHQPDYELIKRLSRLFPEDPLVLAPLLMRRHELEPGQAMYLGAGVLHCYLSGFGVEIMGSSDNVLRAGLTGKPIDVDELLRITDASAVPLPVEPDDDAYVPPCPEFLLRRITPGDGRTLPGSLPRILLCTDGVVRAGDEVKLRPGDSAYVPASEGPVTISGEGTVFCAEPQIS</sequence>
<dbReference type="EMBL" id="JBFALK010000018">
    <property type="protein sequence ID" value="MEV0972689.1"/>
    <property type="molecule type" value="Genomic_DNA"/>
</dbReference>
<keyword evidence="5" id="KW-0479">Metal-binding</keyword>
<dbReference type="NCBIfam" id="TIGR00218">
    <property type="entry name" value="manA"/>
    <property type="match status" value="1"/>
</dbReference>
<dbReference type="PRINTS" id="PR00714">
    <property type="entry name" value="MAN6PISMRASE"/>
</dbReference>
<dbReference type="PANTHER" id="PTHR10309">
    <property type="entry name" value="MANNOSE-6-PHOSPHATE ISOMERASE"/>
    <property type="match status" value="1"/>
</dbReference>
<keyword evidence="10" id="KW-1185">Reference proteome</keyword>
<organism evidence="9 10">
    <name type="scientific">Microtetraspora glauca</name>
    <dbReference type="NCBI Taxonomy" id="1996"/>
    <lineage>
        <taxon>Bacteria</taxon>
        <taxon>Bacillati</taxon>
        <taxon>Actinomycetota</taxon>
        <taxon>Actinomycetes</taxon>
        <taxon>Streptosporangiales</taxon>
        <taxon>Streptosporangiaceae</taxon>
        <taxon>Microtetraspora</taxon>
    </lineage>
</organism>
<comment type="caution">
    <text evidence="9">The sequence shown here is derived from an EMBL/GenBank/DDBJ whole genome shotgun (WGS) entry which is preliminary data.</text>
</comment>
<gene>
    <name evidence="9" type="primary">manA</name>
    <name evidence="9" type="ORF">AB0I59_29140</name>
</gene>
<feature type="domain" description="Phosphomannose isomerase type I catalytic" evidence="8">
    <location>
        <begin position="4"/>
        <end position="137"/>
    </location>
</feature>
<evidence type="ECO:0000256" key="4">
    <source>
        <dbReference type="ARBA" id="ARBA00011956"/>
    </source>
</evidence>
<comment type="cofactor">
    <cofactor evidence="2">
        <name>Zn(2+)</name>
        <dbReference type="ChEBI" id="CHEBI:29105"/>
    </cofactor>
</comment>
<dbReference type="InterPro" id="IPR046457">
    <property type="entry name" value="PMI_typeI_cat"/>
</dbReference>
<dbReference type="InterPro" id="IPR016305">
    <property type="entry name" value="Mannose-6-P_Isomerase"/>
</dbReference>
<evidence type="ECO:0000256" key="2">
    <source>
        <dbReference type="ARBA" id="ARBA00001947"/>
    </source>
</evidence>
<evidence type="ECO:0000256" key="3">
    <source>
        <dbReference type="ARBA" id="ARBA00010772"/>
    </source>
</evidence>
<evidence type="ECO:0000256" key="1">
    <source>
        <dbReference type="ARBA" id="ARBA00000757"/>
    </source>
</evidence>
<dbReference type="Gene3D" id="2.60.120.10">
    <property type="entry name" value="Jelly Rolls"/>
    <property type="match status" value="2"/>
</dbReference>
<dbReference type="CDD" id="cd07011">
    <property type="entry name" value="cupin_PMI_type_I_N"/>
    <property type="match status" value="1"/>
</dbReference>
<evidence type="ECO:0000259" key="8">
    <source>
        <dbReference type="Pfam" id="PF20511"/>
    </source>
</evidence>
<accession>A0ABV3GM52</accession>
<evidence type="ECO:0000313" key="10">
    <source>
        <dbReference type="Proteomes" id="UP001551675"/>
    </source>
</evidence>
<proteinExistence type="inferred from homology"/>
<dbReference type="InterPro" id="IPR001250">
    <property type="entry name" value="Man6P_Isoase-1"/>
</dbReference>
<protein>
    <recommendedName>
        <fullName evidence="4">mannose-6-phosphate isomerase</fullName>
        <ecNumber evidence="4">5.3.1.8</ecNumber>
    </recommendedName>
</protein>
<comment type="catalytic activity">
    <reaction evidence="1">
        <text>D-mannose 6-phosphate = D-fructose 6-phosphate</text>
        <dbReference type="Rhea" id="RHEA:12356"/>
        <dbReference type="ChEBI" id="CHEBI:58735"/>
        <dbReference type="ChEBI" id="CHEBI:61527"/>
        <dbReference type="EC" id="5.3.1.8"/>
    </reaction>
</comment>
<reference evidence="9 10" key="1">
    <citation type="submission" date="2024-06" db="EMBL/GenBank/DDBJ databases">
        <title>The Natural Products Discovery Center: Release of the First 8490 Sequenced Strains for Exploring Actinobacteria Biosynthetic Diversity.</title>
        <authorList>
            <person name="Kalkreuter E."/>
            <person name="Kautsar S.A."/>
            <person name="Yang D."/>
            <person name="Bader C.D."/>
            <person name="Teijaro C.N."/>
            <person name="Fluegel L."/>
            <person name="Davis C.M."/>
            <person name="Simpson J.R."/>
            <person name="Lauterbach L."/>
            <person name="Steele A.D."/>
            <person name="Gui C."/>
            <person name="Meng S."/>
            <person name="Li G."/>
            <person name="Viehrig K."/>
            <person name="Ye F."/>
            <person name="Su P."/>
            <person name="Kiefer A.F."/>
            <person name="Nichols A."/>
            <person name="Cepeda A.J."/>
            <person name="Yan W."/>
            <person name="Fan B."/>
            <person name="Jiang Y."/>
            <person name="Adhikari A."/>
            <person name="Zheng C.-J."/>
            <person name="Schuster L."/>
            <person name="Cowan T.M."/>
            <person name="Smanski M.J."/>
            <person name="Chevrette M.G."/>
            <person name="De Carvalho L.P.S."/>
            <person name="Shen B."/>
        </authorList>
    </citation>
    <scope>NUCLEOTIDE SEQUENCE [LARGE SCALE GENOMIC DNA]</scope>
    <source>
        <strain evidence="9 10">NPDC050100</strain>
    </source>
</reference>
<dbReference type="Gene3D" id="1.10.441.10">
    <property type="entry name" value="Phosphomannose Isomerase, domain 2"/>
    <property type="match status" value="1"/>
</dbReference>
<dbReference type="Proteomes" id="UP001551675">
    <property type="component" value="Unassembled WGS sequence"/>
</dbReference>
<keyword evidence="6" id="KW-0862">Zinc</keyword>
<comment type="similarity">
    <text evidence="3">Belongs to the mannose-6-phosphate isomerase type 1 family.</text>
</comment>
<dbReference type="GO" id="GO:0004476">
    <property type="term" value="F:mannose-6-phosphate isomerase activity"/>
    <property type="evidence" value="ECO:0007669"/>
    <property type="project" value="UniProtKB-EC"/>
</dbReference>
<evidence type="ECO:0000256" key="5">
    <source>
        <dbReference type="ARBA" id="ARBA00022723"/>
    </source>
</evidence>
<dbReference type="PANTHER" id="PTHR10309:SF0">
    <property type="entry name" value="MANNOSE-6-PHOSPHATE ISOMERASE"/>
    <property type="match status" value="1"/>
</dbReference>
<dbReference type="InterPro" id="IPR011051">
    <property type="entry name" value="RmlC_Cupin_sf"/>
</dbReference>
<dbReference type="Pfam" id="PF20511">
    <property type="entry name" value="PMI_typeI_cat"/>
    <property type="match status" value="1"/>
</dbReference>
<evidence type="ECO:0000313" key="9">
    <source>
        <dbReference type="EMBL" id="MEV0972689.1"/>
    </source>
</evidence>
<dbReference type="PIRSF" id="PIRSF001480">
    <property type="entry name" value="Mannose-6-phosphate_isomerase"/>
    <property type="match status" value="1"/>
</dbReference>
<evidence type="ECO:0000256" key="6">
    <source>
        <dbReference type="ARBA" id="ARBA00022833"/>
    </source>
</evidence>